<evidence type="ECO:0000256" key="6">
    <source>
        <dbReference type="ARBA" id="ARBA00022753"/>
    </source>
</evidence>
<evidence type="ECO:0000256" key="1">
    <source>
        <dbReference type="ARBA" id="ARBA00004177"/>
    </source>
</evidence>
<dbReference type="PRINTS" id="PR01527">
    <property type="entry name" value="LPARECEPTOR"/>
</dbReference>
<organism evidence="17 18">
    <name type="scientific">Albula glossodonta</name>
    <name type="common">roundjaw bonefish</name>
    <dbReference type="NCBI Taxonomy" id="121402"/>
    <lineage>
        <taxon>Eukaryota</taxon>
        <taxon>Metazoa</taxon>
        <taxon>Chordata</taxon>
        <taxon>Craniata</taxon>
        <taxon>Vertebrata</taxon>
        <taxon>Euteleostomi</taxon>
        <taxon>Actinopterygii</taxon>
        <taxon>Neopterygii</taxon>
        <taxon>Teleostei</taxon>
        <taxon>Albuliformes</taxon>
        <taxon>Albulidae</taxon>
        <taxon>Albula</taxon>
    </lineage>
</organism>
<feature type="transmembrane region" description="Helical" evidence="15">
    <location>
        <begin position="114"/>
        <end position="131"/>
    </location>
</feature>
<proteinExistence type="inferred from homology"/>
<dbReference type="PROSITE" id="PS50262">
    <property type="entry name" value="G_PROTEIN_RECEP_F1_2"/>
    <property type="match status" value="1"/>
</dbReference>
<evidence type="ECO:0000256" key="11">
    <source>
        <dbReference type="ARBA" id="ARBA00023170"/>
    </source>
</evidence>
<keyword evidence="18" id="KW-1185">Reference proteome</keyword>
<evidence type="ECO:0000256" key="8">
    <source>
        <dbReference type="ARBA" id="ARBA00023040"/>
    </source>
</evidence>
<keyword evidence="7 15" id="KW-1133">Transmembrane helix</keyword>
<evidence type="ECO:0000256" key="4">
    <source>
        <dbReference type="ARBA" id="ARBA00022475"/>
    </source>
</evidence>
<dbReference type="PRINTS" id="PR01148">
    <property type="entry name" value="EDG2RECEPTOR"/>
</dbReference>
<sequence>MGDSDKHTMECYYNHSVEFFYNASGKMISHVWRTQDCVVVGLGLTVCVIIILTNILVIASIAINRCFHYPIYYLLGNLAAADLFAGISYMYLMFHTGPWTIRLTQQQWFIRQGLVETSLTASVLNLLAMAVERHQTIFTMQLHSNMTNRRVGLLIVGIWAVSFVMGLGPMMGWHCLCNLGKCSKMAPMFSRSYLVFWAVLNLLSFSVMVAMYTRIFVYVQRNSQRMAQHITCTQHRDTAINLVKTLSIILGAFVICWTPGLVVLLLDGLDCDAHYVLSFEKYCLVLAECNSLVNPINYFFQDKDMRSTFKWILCCHFRKHSDHQREPLHLKVISLRREMYLKLKEHLSSWRRRRVALPSQSRVETPAAVSQAVDGSPA</sequence>
<dbReference type="Pfam" id="PF00001">
    <property type="entry name" value="7tm_1"/>
    <property type="match status" value="1"/>
</dbReference>
<gene>
    <name evidence="17" type="ORF">JZ751_027479</name>
</gene>
<evidence type="ECO:0000256" key="2">
    <source>
        <dbReference type="ARBA" id="ARBA00004241"/>
    </source>
</evidence>
<dbReference type="InterPro" id="IPR004065">
    <property type="entry name" value="LPA_rcpt"/>
</dbReference>
<reference evidence="17" key="1">
    <citation type="thesis" date="2021" institute="BYU ScholarsArchive" country="Provo, UT, USA">
        <title>Applications of and Algorithms for Genome Assembly and Genomic Analyses with an Emphasis on Marine Teleosts.</title>
        <authorList>
            <person name="Pickett B.D."/>
        </authorList>
    </citation>
    <scope>NUCLEOTIDE SEQUENCE</scope>
    <source>
        <strain evidence="17">HI-2016</strain>
    </source>
</reference>
<dbReference type="PRINTS" id="PR00237">
    <property type="entry name" value="GPCRRHODOPSN"/>
</dbReference>
<evidence type="ECO:0000256" key="14">
    <source>
        <dbReference type="RuleBase" id="RU000688"/>
    </source>
</evidence>
<protein>
    <recommendedName>
        <fullName evidence="16">G-protein coupled receptors family 1 profile domain-containing protein</fullName>
    </recommendedName>
</protein>
<keyword evidence="6" id="KW-0967">Endosome</keyword>
<keyword evidence="12" id="KW-0325">Glycoprotein</keyword>
<feature type="transmembrane region" description="Helical" evidence="15">
    <location>
        <begin position="193"/>
        <end position="217"/>
    </location>
</feature>
<feature type="transmembrane region" description="Helical" evidence="15">
    <location>
        <begin position="246"/>
        <end position="266"/>
    </location>
</feature>
<dbReference type="GO" id="GO:0005886">
    <property type="term" value="C:plasma membrane"/>
    <property type="evidence" value="ECO:0007669"/>
    <property type="project" value="UniProtKB-SubCell"/>
</dbReference>
<dbReference type="GO" id="GO:0070915">
    <property type="term" value="F:lysophosphatidic acid receptor activity"/>
    <property type="evidence" value="ECO:0007669"/>
    <property type="project" value="InterPro"/>
</dbReference>
<evidence type="ECO:0000256" key="7">
    <source>
        <dbReference type="ARBA" id="ARBA00022989"/>
    </source>
</evidence>
<evidence type="ECO:0000256" key="9">
    <source>
        <dbReference type="ARBA" id="ARBA00023136"/>
    </source>
</evidence>
<evidence type="ECO:0000256" key="12">
    <source>
        <dbReference type="ARBA" id="ARBA00023180"/>
    </source>
</evidence>
<dbReference type="EMBL" id="JAFBMS010000079">
    <property type="protein sequence ID" value="KAG9337828.1"/>
    <property type="molecule type" value="Genomic_DNA"/>
</dbReference>
<comment type="similarity">
    <text evidence="14">Belongs to the G-protein coupled receptor 1 family.</text>
</comment>
<dbReference type="OrthoDB" id="5987098at2759"/>
<dbReference type="SUPFAM" id="SSF81321">
    <property type="entry name" value="Family A G protein-coupled receptor-like"/>
    <property type="match status" value="1"/>
</dbReference>
<evidence type="ECO:0000256" key="15">
    <source>
        <dbReference type="SAM" id="Phobius"/>
    </source>
</evidence>
<dbReference type="Gene3D" id="1.20.1070.10">
    <property type="entry name" value="Rhodopsin 7-helix transmembrane proteins"/>
    <property type="match status" value="1"/>
</dbReference>
<dbReference type="FunFam" id="1.20.1070.10:FF:000025">
    <property type="entry name" value="Lysophosphatidic acid receptor 1"/>
    <property type="match status" value="1"/>
</dbReference>
<feature type="domain" description="G-protein coupled receptors family 1 profile" evidence="16">
    <location>
        <begin position="53"/>
        <end position="298"/>
    </location>
</feature>
<comment type="subcellular location">
    <subcellularLocation>
        <location evidence="3">Cell membrane</location>
        <topology evidence="3">Multi-pass membrane protein</topology>
    </subcellularLocation>
    <subcellularLocation>
        <location evidence="2">Cell surface</location>
    </subcellularLocation>
    <subcellularLocation>
        <location evidence="1">Endosome</location>
    </subcellularLocation>
</comment>
<evidence type="ECO:0000313" key="18">
    <source>
        <dbReference type="Proteomes" id="UP000824540"/>
    </source>
</evidence>
<dbReference type="PANTHER" id="PTHR22750">
    <property type="entry name" value="G-PROTEIN COUPLED RECEPTOR"/>
    <property type="match status" value="1"/>
</dbReference>
<comment type="caution">
    <text evidence="17">The sequence shown here is derived from an EMBL/GenBank/DDBJ whole genome shotgun (WGS) entry which is preliminary data.</text>
</comment>
<dbReference type="GO" id="GO:0009986">
    <property type="term" value="C:cell surface"/>
    <property type="evidence" value="ECO:0007669"/>
    <property type="project" value="UniProtKB-SubCell"/>
</dbReference>
<dbReference type="GO" id="GO:0005768">
    <property type="term" value="C:endosome"/>
    <property type="evidence" value="ECO:0007669"/>
    <property type="project" value="UniProtKB-SubCell"/>
</dbReference>
<feature type="transmembrane region" description="Helical" evidence="15">
    <location>
        <begin position="71"/>
        <end position="94"/>
    </location>
</feature>
<keyword evidence="13 14" id="KW-0807">Transducer</keyword>
<evidence type="ECO:0000256" key="5">
    <source>
        <dbReference type="ARBA" id="ARBA00022692"/>
    </source>
</evidence>
<keyword evidence="11 14" id="KW-0675">Receptor</keyword>
<evidence type="ECO:0000259" key="16">
    <source>
        <dbReference type="PROSITE" id="PS50262"/>
    </source>
</evidence>
<dbReference type="AlphaFoldDB" id="A0A8T2NJP9"/>
<keyword evidence="10" id="KW-1015">Disulfide bond</keyword>
<feature type="transmembrane region" description="Helical" evidence="15">
    <location>
        <begin position="38"/>
        <end position="59"/>
    </location>
</feature>
<dbReference type="PROSITE" id="PS00237">
    <property type="entry name" value="G_PROTEIN_RECEP_F1_1"/>
    <property type="match status" value="1"/>
</dbReference>
<feature type="transmembrane region" description="Helical" evidence="15">
    <location>
        <begin position="151"/>
        <end position="173"/>
    </location>
</feature>
<dbReference type="InterPro" id="IPR017452">
    <property type="entry name" value="GPCR_Rhodpsn_7TM"/>
</dbReference>
<name>A0A8T2NJP9_9TELE</name>
<keyword evidence="5 14" id="KW-0812">Transmembrane</keyword>
<dbReference type="InterPro" id="IPR000276">
    <property type="entry name" value="GPCR_Rhodpsn"/>
</dbReference>
<evidence type="ECO:0000256" key="13">
    <source>
        <dbReference type="ARBA" id="ARBA00023224"/>
    </source>
</evidence>
<dbReference type="Proteomes" id="UP000824540">
    <property type="component" value="Unassembled WGS sequence"/>
</dbReference>
<keyword evidence="9 15" id="KW-0472">Membrane</keyword>
<evidence type="ECO:0000313" key="17">
    <source>
        <dbReference type="EMBL" id="KAG9337828.1"/>
    </source>
</evidence>
<keyword evidence="8 14" id="KW-0297">G-protein coupled receptor</keyword>
<evidence type="ECO:0000256" key="3">
    <source>
        <dbReference type="ARBA" id="ARBA00004651"/>
    </source>
</evidence>
<keyword evidence="4" id="KW-1003">Cell membrane</keyword>
<evidence type="ECO:0000256" key="10">
    <source>
        <dbReference type="ARBA" id="ARBA00023157"/>
    </source>
</evidence>
<dbReference type="InterPro" id="IPR002277">
    <property type="entry name" value="LPA_rcpt_EDG2"/>
</dbReference>
<accession>A0A8T2NJP9</accession>